<dbReference type="Proteomes" id="UP000078348">
    <property type="component" value="Unassembled WGS sequence"/>
</dbReference>
<proteinExistence type="predicted"/>
<evidence type="ECO:0008006" key="3">
    <source>
        <dbReference type="Google" id="ProtNLM"/>
    </source>
</evidence>
<accession>A0A196SI18</accession>
<evidence type="ECO:0000313" key="2">
    <source>
        <dbReference type="Proteomes" id="UP000078348"/>
    </source>
</evidence>
<protein>
    <recommendedName>
        <fullName evidence="3">Pentatricopeptide repeat-containing protein</fullName>
    </recommendedName>
</protein>
<gene>
    <name evidence="1" type="ORF">AV274_1592</name>
</gene>
<comment type="caution">
    <text evidence="1">The sequence shown here is derived from an EMBL/GenBank/DDBJ whole genome shotgun (WGS) entry which is preliminary data.</text>
</comment>
<keyword evidence="2" id="KW-1185">Reference proteome</keyword>
<name>A0A196SI18_BLAHN</name>
<organism evidence="1 2">
    <name type="scientific">Blastocystis sp. subtype 1 (strain ATCC 50177 / NandII)</name>
    <dbReference type="NCBI Taxonomy" id="478820"/>
    <lineage>
        <taxon>Eukaryota</taxon>
        <taxon>Sar</taxon>
        <taxon>Stramenopiles</taxon>
        <taxon>Bigyra</taxon>
        <taxon>Opalozoa</taxon>
        <taxon>Opalinata</taxon>
        <taxon>Blastocystidae</taxon>
        <taxon>Blastocystis</taxon>
    </lineage>
</organism>
<sequence length="452" mass="52350">MFRVSRSLRTLFSARTMQQTVQSLRPACFPSPAVLPLFSHAHYSSHPERKAAPRETKELGRGMVLPPVTREDTKEMSTAEICLYLKARKFHNYDIFPLVFELAERNDVFADEVELGIRSLFKARRYGSVNKFFRVIMEKYHQVYLTVPSIEMIFECIASERDSKLIDVLWQNCTPREQHQWRVMAQHARTLLGAKRIGETESFLALMKKRSFAVPTGNSCMLLGYYEGGYYEKCLAFYSELQHNGKKHPIADPRGYYSVLLSAYRLKDYKLGIELFDEIEARKFWPSREVVYAVTEIFANGDFWREKYEDALKASPGLSDEQQLKLLAKARLPQFVRGAQVIGSFCRRNNESPVLEKRGGNLSVHVNTYEDSQRRMRFLDALLEVAQNHGGKERSRSFLSVRTVENDAVLKRMLRQELSPPLLFREKGDYLSIPISSIRQWYDANLPIIQSV</sequence>
<dbReference type="AlphaFoldDB" id="A0A196SI18"/>
<evidence type="ECO:0000313" key="1">
    <source>
        <dbReference type="EMBL" id="OAO16685.1"/>
    </source>
</evidence>
<dbReference type="EMBL" id="LXWW01000066">
    <property type="protein sequence ID" value="OAO16685.1"/>
    <property type="molecule type" value="Genomic_DNA"/>
</dbReference>
<reference evidence="1 2" key="1">
    <citation type="submission" date="2016-05" db="EMBL/GenBank/DDBJ databases">
        <title>Nuclear genome of Blastocystis sp. subtype 1 NandII.</title>
        <authorList>
            <person name="Gentekaki E."/>
            <person name="Curtis B."/>
            <person name="Stairs C."/>
            <person name="Eme L."/>
            <person name="Herman E."/>
            <person name="Klimes V."/>
            <person name="Arias M.C."/>
            <person name="Elias M."/>
            <person name="Hilliou F."/>
            <person name="Klute M."/>
            <person name="Malik S.-B."/>
            <person name="Pightling A."/>
            <person name="Rachubinski R."/>
            <person name="Salas D."/>
            <person name="Schlacht A."/>
            <person name="Suga H."/>
            <person name="Archibald J."/>
            <person name="Ball S.G."/>
            <person name="Clark G."/>
            <person name="Dacks J."/>
            <person name="Van Der Giezen M."/>
            <person name="Tsaousis A."/>
            <person name="Roger A."/>
        </authorList>
    </citation>
    <scope>NUCLEOTIDE SEQUENCE [LARGE SCALE GENOMIC DNA]</scope>
    <source>
        <strain evidence="2">ATCC 50177 / NandII</strain>
    </source>
</reference>